<dbReference type="GO" id="GO:0004252">
    <property type="term" value="F:serine-type endopeptidase activity"/>
    <property type="evidence" value="ECO:0007669"/>
    <property type="project" value="UniProtKB-UniRule"/>
</dbReference>
<comment type="caution">
    <text evidence="4">The sequence shown here is derived from an EMBL/GenBank/DDBJ whole genome shotgun (WGS) entry which is preliminary data.</text>
</comment>
<dbReference type="GO" id="GO:0004176">
    <property type="term" value="F:ATP-dependent peptidase activity"/>
    <property type="evidence" value="ECO:0007669"/>
    <property type="project" value="UniProtKB-UniRule"/>
</dbReference>
<comment type="similarity">
    <text evidence="2">Belongs to the peptidase S16 family.</text>
</comment>
<dbReference type="GO" id="GO:0006508">
    <property type="term" value="P:proteolysis"/>
    <property type="evidence" value="ECO:0007669"/>
    <property type="project" value="UniProtKB-KW"/>
</dbReference>
<dbReference type="Gene3D" id="3.30.230.10">
    <property type="match status" value="1"/>
</dbReference>
<dbReference type="InterPro" id="IPR046843">
    <property type="entry name" value="LonB_AAA-LID"/>
</dbReference>
<reference evidence="4 5" key="1">
    <citation type="submission" date="2017-07" db="EMBL/GenBank/DDBJ databases">
        <title>Thauera sp. KNDSS-Mac4 genome sequence and assembly.</title>
        <authorList>
            <person name="Mayilraj S."/>
        </authorList>
    </citation>
    <scope>NUCLEOTIDE SEQUENCE [LARGE SCALE GENOMIC DNA]</scope>
    <source>
        <strain evidence="4 5">KNDSS-Mac4</strain>
    </source>
</reference>
<evidence type="ECO:0000259" key="3">
    <source>
        <dbReference type="PROSITE" id="PS51786"/>
    </source>
</evidence>
<dbReference type="PANTHER" id="PTHR10046">
    <property type="entry name" value="ATP DEPENDENT LON PROTEASE FAMILY MEMBER"/>
    <property type="match status" value="1"/>
</dbReference>
<dbReference type="InterPro" id="IPR008269">
    <property type="entry name" value="Lon_proteolytic"/>
</dbReference>
<protein>
    <recommendedName>
        <fullName evidence="2">endopeptidase La</fullName>
        <ecNumber evidence="2">3.4.21.53</ecNumber>
    </recommendedName>
</protein>
<dbReference type="GO" id="GO:0030163">
    <property type="term" value="P:protein catabolic process"/>
    <property type="evidence" value="ECO:0007669"/>
    <property type="project" value="InterPro"/>
</dbReference>
<evidence type="ECO:0000313" key="5">
    <source>
        <dbReference type="Proteomes" id="UP000215181"/>
    </source>
</evidence>
<dbReference type="InterPro" id="IPR046844">
    <property type="entry name" value="Lon-like_helical"/>
</dbReference>
<keyword evidence="5" id="KW-1185">Reference proteome</keyword>
<feature type="active site" evidence="2">
    <location>
        <position position="655"/>
    </location>
</feature>
<dbReference type="SUPFAM" id="SSF54211">
    <property type="entry name" value="Ribosomal protein S5 domain 2-like"/>
    <property type="match status" value="1"/>
</dbReference>
<dbReference type="AlphaFoldDB" id="A0A235F3W3"/>
<evidence type="ECO:0000256" key="2">
    <source>
        <dbReference type="PROSITE-ProRule" id="PRU01122"/>
    </source>
</evidence>
<keyword evidence="2" id="KW-0720">Serine protease</keyword>
<dbReference type="InterPro" id="IPR041699">
    <property type="entry name" value="AAA_32"/>
</dbReference>
<sequence length="810" mass="88422">MHVAPLPPERLRTVCDPSSLGFTSTAEIDDADVGFIHDRAIGAIRLGLDIEGPGYNLFVLGDAGSGRHDIVARLLAEERHHGTPPADWCYVWNFAHASQPRLLRLPCGRGAGFRSDMERFVEELMPAIGAVFESDDYRNHIEALQEEAKQREETALRTLGDEAQKLGIALLRTPHGFAFLPMKDAESTLSQDEFEALPEARQKELGDNIKLLHERMHRLMGGDFPRWRRELQNSIRDAGRDALGVTVQHMIEELKPTYADLPEVGAHLDAVLQDIIASGESLHASPHADEDADTITYSGTITVQRYLVNLLVENPVDGTRPVVYEDHPTLQNLVGRIDHLVHMGTLVSNFTLIRAGALHRANGGFLVLDAVKLPSQPFAWEGLKRALKSERLRIESLSELIGVTGSVQLEPEPMPLDLKVILIGERLIYYLLGQYDPEFAALFRINADMESEIARTQDSTAAYARLIAALARRESLPPLSAAAVARLIDDAARLAGDAERLSARTQPIDDRLREAAHFATAAGSAQIEREHVDAALAAHRQRHERVRLHYQQEIQRGQLLVDTDGEHIGQVNGLAVVPLGSDSFAHPVRITATVRVGEGEVIDIEREVKLGGPIHSKGVLILSSFVASRFGMILPLSLKASLVFEQSYGGIEGDSASLAELAALLSALAGVPIRQSIAVTGSVNQFGIVQPVGGINEKIEGFFDLCAARGLTGEQGVLIPQANVCNLMLREDVVAAVRDGHFRVWAVAEVDEALERLTGLPAGAPDSHGQMAPEDSVNARVVAGLKKLVQLRREFNASVAGRRSDKRNIS</sequence>
<feature type="domain" description="Lon proteolytic" evidence="3">
    <location>
        <begin position="565"/>
        <end position="760"/>
    </location>
</feature>
<dbReference type="OrthoDB" id="9758568at2"/>
<dbReference type="EMBL" id="NOIH01000001">
    <property type="protein sequence ID" value="OYD55918.1"/>
    <property type="molecule type" value="Genomic_DNA"/>
</dbReference>
<dbReference type="GO" id="GO:0005524">
    <property type="term" value="F:ATP binding"/>
    <property type="evidence" value="ECO:0007669"/>
    <property type="project" value="InterPro"/>
</dbReference>
<gene>
    <name evidence="4" type="ORF">CGK74_00070</name>
</gene>
<feature type="active site" evidence="2">
    <location>
        <position position="698"/>
    </location>
</feature>
<dbReference type="Pfam" id="PF13654">
    <property type="entry name" value="AAA_32"/>
    <property type="match status" value="1"/>
</dbReference>
<dbReference type="InterPro" id="IPR014721">
    <property type="entry name" value="Ribsml_uS5_D2-typ_fold_subgr"/>
</dbReference>
<dbReference type="Gene3D" id="3.40.50.300">
    <property type="entry name" value="P-loop containing nucleotide triphosphate hydrolases"/>
    <property type="match status" value="2"/>
</dbReference>
<dbReference type="PROSITE" id="PS51786">
    <property type="entry name" value="LON_PROTEOLYTIC"/>
    <property type="match status" value="1"/>
</dbReference>
<dbReference type="Pfam" id="PF20437">
    <property type="entry name" value="LonC_helical"/>
    <property type="match status" value="1"/>
</dbReference>
<dbReference type="InterPro" id="IPR027065">
    <property type="entry name" value="Lon_Prtase"/>
</dbReference>
<name>A0A235F3W3_9RHOO</name>
<dbReference type="RefSeq" id="WP_094266422.1">
    <property type="nucleotide sequence ID" value="NZ_NOIH01000001.1"/>
</dbReference>
<dbReference type="Gene3D" id="1.10.8.60">
    <property type="match status" value="1"/>
</dbReference>
<comment type="catalytic activity">
    <reaction evidence="2">
        <text>Hydrolysis of proteins in presence of ATP.</text>
        <dbReference type="EC" id="3.4.21.53"/>
    </reaction>
</comment>
<evidence type="ECO:0000313" key="4">
    <source>
        <dbReference type="EMBL" id="OYD55918.1"/>
    </source>
</evidence>
<dbReference type="InterPro" id="IPR020568">
    <property type="entry name" value="Ribosomal_Su5_D2-typ_SF"/>
</dbReference>
<dbReference type="InterPro" id="IPR027417">
    <property type="entry name" value="P-loop_NTPase"/>
</dbReference>
<dbReference type="EC" id="3.4.21.53" evidence="2"/>
<dbReference type="Pfam" id="PF20436">
    <property type="entry name" value="LonB_AAA-LID"/>
    <property type="match status" value="1"/>
</dbReference>
<dbReference type="PRINTS" id="PR00830">
    <property type="entry name" value="ENDOLAPTASE"/>
</dbReference>
<dbReference type="Proteomes" id="UP000215181">
    <property type="component" value="Unassembled WGS sequence"/>
</dbReference>
<keyword evidence="2" id="KW-0378">Hydrolase</keyword>
<proteinExistence type="inferred from homology"/>
<keyword evidence="1 2" id="KW-0645">Protease</keyword>
<evidence type="ECO:0000256" key="1">
    <source>
        <dbReference type="ARBA" id="ARBA00022670"/>
    </source>
</evidence>
<dbReference type="Pfam" id="PF05362">
    <property type="entry name" value="Lon_C"/>
    <property type="match status" value="1"/>
</dbReference>
<organism evidence="4 5">
    <name type="scientific">Thauera propionica</name>
    <dbReference type="NCBI Taxonomy" id="2019431"/>
    <lineage>
        <taxon>Bacteria</taxon>
        <taxon>Pseudomonadati</taxon>
        <taxon>Pseudomonadota</taxon>
        <taxon>Betaproteobacteria</taxon>
        <taxon>Rhodocyclales</taxon>
        <taxon>Zoogloeaceae</taxon>
        <taxon>Thauera</taxon>
    </lineage>
</organism>
<accession>A0A235F3W3</accession>